<dbReference type="Proteomes" id="UP001500483">
    <property type="component" value="Unassembled WGS sequence"/>
</dbReference>
<evidence type="ECO:0000313" key="3">
    <source>
        <dbReference type="Proteomes" id="UP001500483"/>
    </source>
</evidence>
<keyword evidence="3" id="KW-1185">Reference proteome</keyword>
<reference evidence="3" key="1">
    <citation type="journal article" date="2019" name="Int. J. Syst. Evol. Microbiol.">
        <title>The Global Catalogue of Microorganisms (GCM) 10K type strain sequencing project: providing services to taxonomists for standard genome sequencing and annotation.</title>
        <authorList>
            <consortium name="The Broad Institute Genomics Platform"/>
            <consortium name="The Broad Institute Genome Sequencing Center for Infectious Disease"/>
            <person name="Wu L."/>
            <person name="Ma J."/>
        </authorList>
    </citation>
    <scope>NUCLEOTIDE SEQUENCE [LARGE SCALE GENOMIC DNA]</scope>
    <source>
        <strain evidence="3">JCM 9687</strain>
    </source>
</reference>
<feature type="region of interest" description="Disordered" evidence="1">
    <location>
        <begin position="94"/>
        <end position="123"/>
    </location>
</feature>
<comment type="caution">
    <text evidence="2">The sequence shown here is derived from an EMBL/GenBank/DDBJ whole genome shotgun (WGS) entry which is preliminary data.</text>
</comment>
<evidence type="ECO:0000313" key="2">
    <source>
        <dbReference type="EMBL" id="GAA3354151.1"/>
    </source>
</evidence>
<name>A0ABP6RLZ2_9PSEU</name>
<evidence type="ECO:0000256" key="1">
    <source>
        <dbReference type="SAM" id="MobiDB-lite"/>
    </source>
</evidence>
<proteinExistence type="predicted"/>
<organism evidence="2 3">
    <name type="scientific">Saccharopolyspora gregorii</name>
    <dbReference type="NCBI Taxonomy" id="33914"/>
    <lineage>
        <taxon>Bacteria</taxon>
        <taxon>Bacillati</taxon>
        <taxon>Actinomycetota</taxon>
        <taxon>Actinomycetes</taxon>
        <taxon>Pseudonocardiales</taxon>
        <taxon>Pseudonocardiaceae</taxon>
        <taxon>Saccharopolyspora</taxon>
    </lineage>
</organism>
<accession>A0ABP6RLZ2</accession>
<feature type="region of interest" description="Disordered" evidence="1">
    <location>
        <begin position="162"/>
        <end position="184"/>
    </location>
</feature>
<gene>
    <name evidence="2" type="ORF">GCM10020366_09910</name>
</gene>
<protein>
    <submittedName>
        <fullName evidence="2">Uncharacterized protein</fullName>
    </submittedName>
</protein>
<sequence>MHVQPAVAGGRGELGVLVRRDDRATRRVVRVLQAQQRGVQRVVAPVAARVRTHRVGGGPPRAGVPLQRFRHAPGEPRGGAQLVVQHVRAARREEPVPAAQVHRQRDQVAHRAAGHPQRGGGAEQLRGPLLQRAHGRVVVEHVVADFGVGHRRGHPLVGARDRVGTQVDGGRSGHEPITPHQRGVEATGRRIPIGPLGAVAPRIRVIAAGARAADLRGPELHRWRLGRAVRLH</sequence>
<dbReference type="EMBL" id="BAAAYK010000029">
    <property type="protein sequence ID" value="GAA3354151.1"/>
    <property type="molecule type" value="Genomic_DNA"/>
</dbReference>